<evidence type="ECO:0000256" key="5">
    <source>
        <dbReference type="PROSITE-ProRule" id="PRU10141"/>
    </source>
</evidence>
<dbReference type="InterPro" id="IPR001680">
    <property type="entry name" value="WD40_rpt"/>
</dbReference>
<organism evidence="9 10">
    <name type="scientific">Nonomuraea maheshkhaliensis</name>
    <dbReference type="NCBI Taxonomy" id="419590"/>
    <lineage>
        <taxon>Bacteria</taxon>
        <taxon>Bacillati</taxon>
        <taxon>Actinomycetota</taxon>
        <taxon>Actinomycetes</taxon>
        <taxon>Streptosporangiales</taxon>
        <taxon>Streptosporangiaceae</taxon>
        <taxon>Nonomuraea</taxon>
    </lineage>
</organism>
<dbReference type="PROSITE" id="PS00107">
    <property type="entry name" value="PROTEIN_KINASE_ATP"/>
    <property type="match status" value="1"/>
</dbReference>
<dbReference type="InterPro" id="IPR017441">
    <property type="entry name" value="Protein_kinase_ATP_BS"/>
</dbReference>
<dbReference type="SMART" id="SM00220">
    <property type="entry name" value="S_TKc"/>
    <property type="match status" value="1"/>
</dbReference>
<dbReference type="Pfam" id="PF00069">
    <property type="entry name" value="Pkinase"/>
    <property type="match status" value="1"/>
</dbReference>
<feature type="compositionally biased region" description="Basic and acidic residues" evidence="6">
    <location>
        <begin position="312"/>
        <end position="340"/>
    </location>
</feature>
<dbReference type="Pfam" id="PF00400">
    <property type="entry name" value="WD40"/>
    <property type="match status" value="2"/>
</dbReference>
<evidence type="ECO:0000256" key="2">
    <source>
        <dbReference type="ARBA" id="ARBA00022741"/>
    </source>
</evidence>
<evidence type="ECO:0000259" key="8">
    <source>
        <dbReference type="PROSITE" id="PS50011"/>
    </source>
</evidence>
<feature type="transmembrane region" description="Helical" evidence="7">
    <location>
        <begin position="356"/>
        <end position="377"/>
    </location>
</feature>
<keyword evidence="1" id="KW-0808">Transferase</keyword>
<dbReference type="InterPro" id="IPR008271">
    <property type="entry name" value="Ser/Thr_kinase_AS"/>
</dbReference>
<proteinExistence type="predicted"/>
<keyword evidence="10" id="KW-1185">Reference proteome</keyword>
<evidence type="ECO:0000256" key="3">
    <source>
        <dbReference type="ARBA" id="ARBA00022777"/>
    </source>
</evidence>
<feature type="binding site" evidence="5">
    <location>
        <position position="49"/>
    </location>
    <ligand>
        <name>ATP</name>
        <dbReference type="ChEBI" id="CHEBI:30616"/>
    </ligand>
</feature>
<dbReference type="PROSITE" id="PS00108">
    <property type="entry name" value="PROTEIN_KINASE_ST"/>
    <property type="match status" value="1"/>
</dbReference>
<keyword evidence="7" id="KW-0812">Transmembrane</keyword>
<dbReference type="SUPFAM" id="SSF56112">
    <property type="entry name" value="Protein kinase-like (PK-like)"/>
    <property type="match status" value="1"/>
</dbReference>
<dbReference type="Gene3D" id="3.30.200.20">
    <property type="entry name" value="Phosphorylase Kinase, domain 1"/>
    <property type="match status" value="1"/>
</dbReference>
<keyword evidence="3" id="KW-0418">Kinase</keyword>
<dbReference type="InterPro" id="IPR000719">
    <property type="entry name" value="Prot_kinase_dom"/>
</dbReference>
<feature type="domain" description="Protein kinase" evidence="8">
    <location>
        <begin position="21"/>
        <end position="280"/>
    </location>
</feature>
<dbReference type="EMBL" id="BAAAMU010000048">
    <property type="protein sequence ID" value="GAA1652996.1"/>
    <property type="molecule type" value="Genomic_DNA"/>
</dbReference>
<dbReference type="RefSeq" id="WP_346109654.1">
    <property type="nucleotide sequence ID" value="NZ_BAAAMU010000048.1"/>
</dbReference>
<evidence type="ECO:0000256" key="4">
    <source>
        <dbReference type="ARBA" id="ARBA00022840"/>
    </source>
</evidence>
<feature type="region of interest" description="Disordered" evidence="6">
    <location>
        <begin position="292"/>
        <end position="348"/>
    </location>
</feature>
<dbReference type="PANTHER" id="PTHR43289">
    <property type="entry name" value="MITOGEN-ACTIVATED PROTEIN KINASE KINASE KINASE 20-RELATED"/>
    <property type="match status" value="1"/>
</dbReference>
<evidence type="ECO:0000256" key="6">
    <source>
        <dbReference type="SAM" id="MobiDB-lite"/>
    </source>
</evidence>
<dbReference type="SMART" id="SM00320">
    <property type="entry name" value="WD40"/>
    <property type="match status" value="2"/>
</dbReference>
<evidence type="ECO:0000256" key="7">
    <source>
        <dbReference type="SAM" id="Phobius"/>
    </source>
</evidence>
<keyword evidence="7" id="KW-1133">Transmembrane helix</keyword>
<accession>A0ABN2FLZ7</accession>
<evidence type="ECO:0000313" key="10">
    <source>
        <dbReference type="Proteomes" id="UP001500064"/>
    </source>
</evidence>
<name>A0ABN2FLZ7_9ACTN</name>
<keyword evidence="4 5" id="KW-0067">ATP-binding</keyword>
<dbReference type="PANTHER" id="PTHR43289:SF34">
    <property type="entry name" value="SERINE_THREONINE-PROTEIN KINASE YBDM-RELATED"/>
    <property type="match status" value="1"/>
</dbReference>
<comment type="caution">
    <text evidence="9">The sequence shown here is derived from an EMBL/GenBank/DDBJ whole genome shotgun (WGS) entry which is preliminary data.</text>
</comment>
<dbReference type="InterPro" id="IPR015943">
    <property type="entry name" value="WD40/YVTN_repeat-like_dom_sf"/>
</dbReference>
<dbReference type="InterPro" id="IPR011009">
    <property type="entry name" value="Kinase-like_dom_sf"/>
</dbReference>
<keyword evidence="7" id="KW-0472">Membrane</keyword>
<dbReference type="SUPFAM" id="SSF50998">
    <property type="entry name" value="Quinoprotein alcohol dehydrogenase-like"/>
    <property type="match status" value="1"/>
</dbReference>
<dbReference type="CDD" id="cd14014">
    <property type="entry name" value="STKc_PknB_like"/>
    <property type="match status" value="1"/>
</dbReference>
<dbReference type="Gene3D" id="2.130.10.10">
    <property type="entry name" value="YVTN repeat-like/Quinoprotein amine dehydrogenase"/>
    <property type="match status" value="2"/>
</dbReference>
<dbReference type="PROSITE" id="PS50011">
    <property type="entry name" value="PROTEIN_KINASE_DOM"/>
    <property type="match status" value="1"/>
</dbReference>
<keyword evidence="2 5" id="KW-0547">Nucleotide-binding</keyword>
<gene>
    <name evidence="9" type="ORF">GCM10009733_057780</name>
</gene>
<dbReference type="Gene3D" id="1.10.510.10">
    <property type="entry name" value="Transferase(Phosphotransferase) domain 1"/>
    <property type="match status" value="1"/>
</dbReference>
<dbReference type="Proteomes" id="UP001500064">
    <property type="component" value="Unassembled WGS sequence"/>
</dbReference>
<dbReference type="InterPro" id="IPR011047">
    <property type="entry name" value="Quinoprotein_ADH-like_sf"/>
</dbReference>
<reference evidence="9 10" key="1">
    <citation type="journal article" date="2019" name="Int. J. Syst. Evol. Microbiol.">
        <title>The Global Catalogue of Microorganisms (GCM) 10K type strain sequencing project: providing services to taxonomists for standard genome sequencing and annotation.</title>
        <authorList>
            <consortium name="The Broad Institute Genomics Platform"/>
            <consortium name="The Broad Institute Genome Sequencing Center for Infectious Disease"/>
            <person name="Wu L."/>
            <person name="Ma J."/>
        </authorList>
    </citation>
    <scope>NUCLEOTIDE SEQUENCE [LARGE SCALE GENOMIC DNA]</scope>
    <source>
        <strain evidence="9 10">JCM 13929</strain>
    </source>
</reference>
<sequence>MNSLLWPEPLRPGDPRQAGAYRLEGRLGGGGMGQVFLGRSPGGRPVAVKLVRPDLADDPGFRRRFALEAEAARRVGGFYTAQLIDADPDADPPWLVTAYIPGPSLHQAVEAHGPMPAGAITVLGAGLAEGLGAIHACDLVHRDLKPSNVILAGDGPRVIDFGITRALDATSHTLSRAVIGTPSFMSPEQARGREIGPPSDVFSLGLVLAFAATGRSPFGTGQAEAIVYRVAHDEPDLAGLPAHLTDLVKRCLAKDPGDRPSVAGILGELTDPALTTTPWLPPPIESMIDERHVQTRPAPSPSSDPGPHKGGTRVDPDHDRALDTPGDMEHHPHEPGHREPSGSGMFTNRRRPTRRLLLLGGLAALGAAAVPIGWNFWSHRNRLTDRDLHTVAFSPDGRTIAGGNIHGDGWLWATDSHEVIADFSSEDSGSGAMAFTPDGSALVTTAMKVPLHFRNPSTGRVTHSLSSPVGGAHTMVFSADGTRLVVAGNIPVGNPEASEICVVWDVAAKEQKHKLPFATKASSHVNSAAFIDGGDSILLAGTDLTEADGTDGFWRWNLDSGDLKPIGPDGSGSAVAVSPNGKQYALGGAHGCSLTAGDGTGLHIISNAEVDALAFSPDGATLAVADKDGIRLWDAAAGRAKATVTDRRAAALAFHPDGTFLVSGGWFVDAEGCWVWPVEDT</sequence>
<protein>
    <recommendedName>
        <fullName evidence="8">Protein kinase domain-containing protein</fullName>
    </recommendedName>
</protein>
<evidence type="ECO:0000313" key="9">
    <source>
        <dbReference type="EMBL" id="GAA1652996.1"/>
    </source>
</evidence>
<evidence type="ECO:0000256" key="1">
    <source>
        <dbReference type="ARBA" id="ARBA00022679"/>
    </source>
</evidence>